<dbReference type="PROSITE" id="PS51164">
    <property type="entry name" value="CBM1_2"/>
    <property type="match status" value="1"/>
</dbReference>
<keyword evidence="17" id="KW-1185">Reference proteome</keyword>
<evidence type="ECO:0000256" key="8">
    <source>
        <dbReference type="ARBA" id="ARBA00022801"/>
    </source>
</evidence>
<gene>
    <name evidence="16" type="ORF">DHEL01_v211385</name>
</gene>
<evidence type="ECO:0000256" key="9">
    <source>
        <dbReference type="ARBA" id="ARBA00023277"/>
    </source>
</evidence>
<organism evidence="16 17">
    <name type="scientific">Diaporthe helianthi</name>
    <dbReference type="NCBI Taxonomy" id="158607"/>
    <lineage>
        <taxon>Eukaryota</taxon>
        <taxon>Fungi</taxon>
        <taxon>Dikarya</taxon>
        <taxon>Ascomycota</taxon>
        <taxon>Pezizomycotina</taxon>
        <taxon>Sordariomycetes</taxon>
        <taxon>Sordariomycetidae</taxon>
        <taxon>Diaporthales</taxon>
        <taxon>Diaporthaceae</taxon>
        <taxon>Diaporthe</taxon>
    </lineage>
</organism>
<feature type="domain" description="GH10" evidence="15">
    <location>
        <begin position="19"/>
        <end position="336"/>
    </location>
</feature>
<comment type="pathway">
    <text evidence="3">Glycan degradation; xylan degradation.</text>
</comment>
<keyword evidence="8 12" id="KW-0378">Hydrolase</keyword>
<dbReference type="EC" id="3.2.1.8" evidence="12"/>
<comment type="caution">
    <text evidence="16">The sequence shown here is derived from an EMBL/GenBank/DDBJ whole genome shotgun (WGS) entry which is preliminary data.</text>
</comment>
<keyword evidence="10 12" id="KW-0326">Glycosidase</keyword>
<dbReference type="SUPFAM" id="SSF51445">
    <property type="entry name" value="(Trans)glycosidases"/>
    <property type="match status" value="1"/>
</dbReference>
<dbReference type="InterPro" id="IPR044846">
    <property type="entry name" value="GH10"/>
</dbReference>
<evidence type="ECO:0000256" key="1">
    <source>
        <dbReference type="ARBA" id="ARBA00000681"/>
    </source>
</evidence>
<dbReference type="PANTHER" id="PTHR31490:SF35">
    <property type="entry name" value="ENDO-1,4-BETA-XYLANASE"/>
    <property type="match status" value="1"/>
</dbReference>
<evidence type="ECO:0000256" key="11">
    <source>
        <dbReference type="ARBA" id="ARBA00023326"/>
    </source>
</evidence>
<dbReference type="GO" id="GO:0045493">
    <property type="term" value="P:xylan catabolic process"/>
    <property type="evidence" value="ECO:0007669"/>
    <property type="project" value="UniProtKB-KW"/>
</dbReference>
<comment type="catalytic activity">
    <reaction evidence="1 12">
        <text>Endohydrolysis of (1-&gt;4)-beta-D-xylosidic linkages in xylans.</text>
        <dbReference type="EC" id="3.2.1.8"/>
    </reaction>
</comment>
<dbReference type="Proteomes" id="UP000094444">
    <property type="component" value="Unassembled WGS sequence"/>
</dbReference>
<evidence type="ECO:0000256" key="7">
    <source>
        <dbReference type="ARBA" id="ARBA00022729"/>
    </source>
</evidence>
<evidence type="ECO:0000256" key="10">
    <source>
        <dbReference type="ARBA" id="ARBA00023295"/>
    </source>
</evidence>
<comment type="similarity">
    <text evidence="4 12">Belongs to the glycosyl hydrolase 10 (cellulase F) family.</text>
</comment>
<keyword evidence="11 12" id="KW-0624">Polysaccharide degradation</keyword>
<dbReference type="InterPro" id="IPR001000">
    <property type="entry name" value="GH10_dom"/>
</dbReference>
<dbReference type="STRING" id="158607.A0A2P5HJ01"/>
<dbReference type="SMART" id="SM00236">
    <property type="entry name" value="fCBD"/>
    <property type="match status" value="1"/>
</dbReference>
<feature type="domain" description="CBM1" evidence="14">
    <location>
        <begin position="375"/>
        <end position="411"/>
    </location>
</feature>
<keyword evidence="7 13" id="KW-0732">Signal</keyword>
<evidence type="ECO:0000256" key="12">
    <source>
        <dbReference type="RuleBase" id="RU361174"/>
    </source>
</evidence>
<proteinExistence type="inferred from homology"/>
<accession>A0A2P5HJ01</accession>
<dbReference type="Gene3D" id="3.20.20.80">
    <property type="entry name" value="Glycosidases"/>
    <property type="match status" value="1"/>
</dbReference>
<evidence type="ECO:0000259" key="14">
    <source>
        <dbReference type="PROSITE" id="PS51164"/>
    </source>
</evidence>
<dbReference type="GO" id="GO:0031176">
    <property type="term" value="F:endo-1,4-beta-xylanase activity"/>
    <property type="evidence" value="ECO:0007669"/>
    <property type="project" value="UniProtKB-EC"/>
</dbReference>
<keyword evidence="9 12" id="KW-0119">Carbohydrate metabolism</keyword>
<evidence type="ECO:0000313" key="16">
    <source>
        <dbReference type="EMBL" id="POS70224.1"/>
    </source>
</evidence>
<dbReference type="InParanoid" id="A0A2P5HJ01"/>
<dbReference type="PROSITE" id="PS51760">
    <property type="entry name" value="GH10_2"/>
    <property type="match status" value="1"/>
</dbReference>
<keyword evidence="5" id="KW-0964">Secreted</keyword>
<comment type="subcellular location">
    <subcellularLocation>
        <location evidence="2">Secreted</location>
    </subcellularLocation>
</comment>
<protein>
    <recommendedName>
        <fullName evidence="12">Beta-xylanase</fullName>
        <ecNumber evidence="12">3.2.1.8</ecNumber>
    </recommendedName>
</protein>
<dbReference type="GO" id="GO:0030248">
    <property type="term" value="F:cellulose binding"/>
    <property type="evidence" value="ECO:0007669"/>
    <property type="project" value="InterPro"/>
</dbReference>
<dbReference type="GO" id="GO:0005576">
    <property type="term" value="C:extracellular region"/>
    <property type="evidence" value="ECO:0007669"/>
    <property type="project" value="UniProtKB-SubCell"/>
</dbReference>
<evidence type="ECO:0000256" key="2">
    <source>
        <dbReference type="ARBA" id="ARBA00004613"/>
    </source>
</evidence>
<dbReference type="InterPro" id="IPR035971">
    <property type="entry name" value="CBD_sf"/>
</dbReference>
<dbReference type="InterPro" id="IPR000254">
    <property type="entry name" value="CBD"/>
</dbReference>
<evidence type="ECO:0000256" key="3">
    <source>
        <dbReference type="ARBA" id="ARBA00004851"/>
    </source>
</evidence>
<dbReference type="PROSITE" id="PS00562">
    <property type="entry name" value="CBM1_1"/>
    <property type="match status" value="1"/>
</dbReference>
<dbReference type="OrthoDB" id="3055998at2759"/>
<feature type="chain" id="PRO_5015113092" description="Beta-xylanase" evidence="13">
    <location>
        <begin position="21"/>
        <end position="411"/>
    </location>
</feature>
<name>A0A2P5HJ01_DIAHE</name>
<evidence type="ECO:0000256" key="5">
    <source>
        <dbReference type="ARBA" id="ARBA00022525"/>
    </source>
</evidence>
<dbReference type="PANTHER" id="PTHR31490">
    <property type="entry name" value="GLYCOSYL HYDROLASE"/>
    <property type="match status" value="1"/>
</dbReference>
<evidence type="ECO:0000259" key="15">
    <source>
        <dbReference type="PROSITE" id="PS51760"/>
    </source>
</evidence>
<reference evidence="16" key="1">
    <citation type="submission" date="2017-09" db="EMBL/GenBank/DDBJ databases">
        <title>Polyketide synthases of a Diaporthe helianthi virulent isolate.</title>
        <authorList>
            <person name="Baroncelli R."/>
        </authorList>
    </citation>
    <scope>NUCLEOTIDE SEQUENCE [LARGE SCALE GENOMIC DNA]</scope>
    <source>
        <strain evidence="16">7/96</strain>
    </source>
</reference>
<dbReference type="SUPFAM" id="SSF57180">
    <property type="entry name" value="Cellulose-binding domain"/>
    <property type="match status" value="1"/>
</dbReference>
<sequence length="411" mass="43298">MYLQGASIALAVLAIPAVQANLNQLAQAAGKLYFGSATDNSELSDSAYAAILSNKNEFGQITPGNTQKWQYTEPTQNSYSYTQGDVITNFAASNGQIMRCHTLIWHNQLPSWVSSATWTNSTLTAAIQAHIASEVGHYKGKCYAWDVVNEALNDDGTWRTSVFYNTMGTSYLQVAFAAAAAADPDAKLYYNDYNIESSGAKSTAAVNLIKTIQAAGAKIDGVGLQGHFIVGSTPSTSALTSQLNTYVALGLEVAYTEVDVRFSSLPSTASGLAQQAKDYGSVVSACLAVSKCVGITVWDFDDKYSWIPSTFSGQGDACLYWSNLTTKPAYDNVQKLLAAAAGTPVPTSSATTLSSSTTRVSTTTTVSSASATGTNIAALWGQCGGLGWTGPTVCAAPYTCTVSNAYYSQCL</sequence>
<dbReference type="Pfam" id="PF00734">
    <property type="entry name" value="CBM_1"/>
    <property type="match status" value="1"/>
</dbReference>
<evidence type="ECO:0000313" key="17">
    <source>
        <dbReference type="Proteomes" id="UP000094444"/>
    </source>
</evidence>
<dbReference type="EMBL" id="MAVT02001736">
    <property type="protein sequence ID" value="POS70224.1"/>
    <property type="molecule type" value="Genomic_DNA"/>
</dbReference>
<keyword evidence="6" id="KW-0858">Xylan degradation</keyword>
<dbReference type="InterPro" id="IPR017853">
    <property type="entry name" value="GH"/>
</dbReference>
<dbReference type="SMART" id="SM00633">
    <property type="entry name" value="Glyco_10"/>
    <property type="match status" value="1"/>
</dbReference>
<feature type="signal peptide" evidence="13">
    <location>
        <begin position="1"/>
        <end position="20"/>
    </location>
</feature>
<evidence type="ECO:0000256" key="6">
    <source>
        <dbReference type="ARBA" id="ARBA00022651"/>
    </source>
</evidence>
<dbReference type="Pfam" id="PF00331">
    <property type="entry name" value="Glyco_hydro_10"/>
    <property type="match status" value="1"/>
</dbReference>
<evidence type="ECO:0000256" key="13">
    <source>
        <dbReference type="SAM" id="SignalP"/>
    </source>
</evidence>
<dbReference type="AlphaFoldDB" id="A0A2P5HJ01"/>
<evidence type="ECO:0000256" key="4">
    <source>
        <dbReference type="ARBA" id="ARBA00007495"/>
    </source>
</evidence>
<dbReference type="PRINTS" id="PR00134">
    <property type="entry name" value="GLHYDRLASE10"/>
</dbReference>